<dbReference type="InterPro" id="IPR027417">
    <property type="entry name" value="P-loop_NTPase"/>
</dbReference>
<dbReference type="InterPro" id="IPR003439">
    <property type="entry name" value="ABC_transporter-like_ATP-bd"/>
</dbReference>
<gene>
    <name evidence="5" type="ORF">OL599_19385</name>
</gene>
<name>A0AA42CF20_9PROT</name>
<dbReference type="PROSITE" id="PS50893">
    <property type="entry name" value="ABC_TRANSPORTER_2"/>
    <property type="match status" value="1"/>
</dbReference>
<dbReference type="Gene3D" id="3.40.50.300">
    <property type="entry name" value="P-loop containing nucleotide triphosphate hydrolases"/>
    <property type="match status" value="1"/>
</dbReference>
<dbReference type="GO" id="GO:1903805">
    <property type="term" value="P:L-valine import across plasma membrane"/>
    <property type="evidence" value="ECO:0007669"/>
    <property type="project" value="TreeGrafter"/>
</dbReference>
<dbReference type="Pfam" id="PF12399">
    <property type="entry name" value="BCA_ABC_TP_C"/>
    <property type="match status" value="1"/>
</dbReference>
<dbReference type="CDD" id="cd03219">
    <property type="entry name" value="ABC_Mj1267_LivG_branched"/>
    <property type="match status" value="1"/>
</dbReference>
<dbReference type="GO" id="GO:1903806">
    <property type="term" value="P:L-isoleucine import across plasma membrane"/>
    <property type="evidence" value="ECO:0007669"/>
    <property type="project" value="TreeGrafter"/>
</dbReference>
<dbReference type="InterPro" id="IPR051120">
    <property type="entry name" value="ABC_AA/LPS_Transport"/>
</dbReference>
<keyword evidence="1" id="KW-0813">Transport</keyword>
<dbReference type="InterPro" id="IPR003593">
    <property type="entry name" value="AAA+_ATPase"/>
</dbReference>
<dbReference type="GO" id="GO:0016887">
    <property type="term" value="F:ATP hydrolysis activity"/>
    <property type="evidence" value="ECO:0007669"/>
    <property type="project" value="InterPro"/>
</dbReference>
<reference evidence="5" key="1">
    <citation type="submission" date="2022-09" db="EMBL/GenBank/DDBJ databases">
        <title>Rhodovastum sp. nov. RN2-1 isolated from soil in Seongnam, South Korea.</title>
        <authorList>
            <person name="Le N.T."/>
        </authorList>
    </citation>
    <scope>NUCLEOTIDE SEQUENCE</scope>
    <source>
        <strain evidence="5">RN2-1</strain>
    </source>
</reference>
<dbReference type="SMART" id="SM00382">
    <property type="entry name" value="AAA"/>
    <property type="match status" value="1"/>
</dbReference>
<accession>A0AA42CF20</accession>
<evidence type="ECO:0000256" key="3">
    <source>
        <dbReference type="ARBA" id="ARBA00022840"/>
    </source>
</evidence>
<dbReference type="GO" id="GO:0005886">
    <property type="term" value="C:plasma membrane"/>
    <property type="evidence" value="ECO:0007669"/>
    <property type="project" value="TreeGrafter"/>
</dbReference>
<dbReference type="GO" id="GO:0015808">
    <property type="term" value="P:L-alanine transport"/>
    <property type="evidence" value="ECO:0007669"/>
    <property type="project" value="TreeGrafter"/>
</dbReference>
<dbReference type="GO" id="GO:0005304">
    <property type="term" value="F:L-valine transmembrane transporter activity"/>
    <property type="evidence" value="ECO:0007669"/>
    <property type="project" value="TreeGrafter"/>
</dbReference>
<dbReference type="GO" id="GO:0042941">
    <property type="term" value="P:D-alanine transmembrane transport"/>
    <property type="evidence" value="ECO:0007669"/>
    <property type="project" value="TreeGrafter"/>
</dbReference>
<dbReference type="GO" id="GO:0005524">
    <property type="term" value="F:ATP binding"/>
    <property type="evidence" value="ECO:0007669"/>
    <property type="project" value="UniProtKB-KW"/>
</dbReference>
<dbReference type="SUPFAM" id="SSF52540">
    <property type="entry name" value="P-loop containing nucleoside triphosphate hydrolases"/>
    <property type="match status" value="1"/>
</dbReference>
<dbReference type="PANTHER" id="PTHR45772">
    <property type="entry name" value="CONSERVED COMPONENT OF ABC TRANSPORTER FOR NATURAL AMINO ACIDS-RELATED"/>
    <property type="match status" value="1"/>
</dbReference>
<dbReference type="GO" id="GO:0015188">
    <property type="term" value="F:L-isoleucine transmembrane transporter activity"/>
    <property type="evidence" value="ECO:0007669"/>
    <property type="project" value="TreeGrafter"/>
</dbReference>
<keyword evidence="2" id="KW-0547">Nucleotide-binding</keyword>
<dbReference type="PANTHER" id="PTHR45772:SF7">
    <property type="entry name" value="AMINO ACID ABC TRANSPORTER ATP-BINDING PROTEIN"/>
    <property type="match status" value="1"/>
</dbReference>
<dbReference type="InterPro" id="IPR017871">
    <property type="entry name" value="ABC_transporter-like_CS"/>
</dbReference>
<reference evidence="5" key="2">
    <citation type="submission" date="2022-10" db="EMBL/GenBank/DDBJ databases">
        <authorList>
            <person name="Trinh H.N."/>
        </authorList>
    </citation>
    <scope>NUCLEOTIDE SEQUENCE</scope>
    <source>
        <strain evidence="5">RN2-1</strain>
    </source>
</reference>
<proteinExistence type="predicted"/>
<comment type="caution">
    <text evidence="5">The sequence shown here is derived from an EMBL/GenBank/DDBJ whole genome shotgun (WGS) entry which is preliminary data.</text>
</comment>
<dbReference type="GO" id="GO:0015192">
    <property type="term" value="F:L-phenylalanine transmembrane transporter activity"/>
    <property type="evidence" value="ECO:0007669"/>
    <property type="project" value="TreeGrafter"/>
</dbReference>
<evidence type="ECO:0000259" key="4">
    <source>
        <dbReference type="PROSITE" id="PS50893"/>
    </source>
</evidence>
<dbReference type="Proteomes" id="UP001165679">
    <property type="component" value="Unassembled WGS sequence"/>
</dbReference>
<dbReference type="FunFam" id="3.40.50.300:FF:000421">
    <property type="entry name" value="Branched-chain amino acid ABC transporter ATP-binding protein"/>
    <property type="match status" value="1"/>
</dbReference>
<protein>
    <submittedName>
        <fullName evidence="5">ABC transporter ATP-binding protein</fullName>
    </submittedName>
</protein>
<dbReference type="PROSITE" id="PS00211">
    <property type="entry name" value="ABC_TRANSPORTER_1"/>
    <property type="match status" value="1"/>
</dbReference>
<keyword evidence="3 5" id="KW-0067">ATP-binding</keyword>
<dbReference type="RefSeq" id="WP_264715565.1">
    <property type="nucleotide sequence ID" value="NZ_JAPDNT010000023.1"/>
</dbReference>
<dbReference type="EMBL" id="JAPDNT010000023">
    <property type="protein sequence ID" value="MCW3476733.1"/>
    <property type="molecule type" value="Genomic_DNA"/>
</dbReference>
<dbReference type="Pfam" id="PF00005">
    <property type="entry name" value="ABC_tran"/>
    <property type="match status" value="1"/>
</dbReference>
<evidence type="ECO:0000313" key="5">
    <source>
        <dbReference type="EMBL" id="MCW3476733.1"/>
    </source>
</evidence>
<evidence type="ECO:0000313" key="6">
    <source>
        <dbReference type="Proteomes" id="UP001165679"/>
    </source>
</evidence>
<evidence type="ECO:0000256" key="2">
    <source>
        <dbReference type="ARBA" id="ARBA00022741"/>
    </source>
</evidence>
<sequence length="267" mass="29362">MADQPILRCQHLTMRFGGLVALSDLDLAVTEHSIHSVIGPNGAGKTTVFNCITQNLTPSSGEVWFAGARVDGLTPDRVAKAGISRTYQNIRLFRNITALENLLVGMHLHLRSTWWGAVLHTPHTVRDERAAHEEALRLLHFVGLRGRGDMLARNLAYGEQRRLEIGRALATKPRLLLLDEPTAGMNPHETTDMMAFIERVRAHFAITILLIEHQMRVVMVMSDRVTVLDHGVKISEGPPQDVQQDPAVIEAYLGTAATRPAAGAGVV</sequence>
<dbReference type="InterPro" id="IPR032823">
    <property type="entry name" value="BCA_ABC_TP_C"/>
</dbReference>
<dbReference type="AlphaFoldDB" id="A0AA42CF20"/>
<evidence type="ECO:0000256" key="1">
    <source>
        <dbReference type="ARBA" id="ARBA00022448"/>
    </source>
</evidence>
<feature type="domain" description="ABC transporter" evidence="4">
    <location>
        <begin position="7"/>
        <end position="255"/>
    </location>
</feature>
<keyword evidence="6" id="KW-1185">Reference proteome</keyword>
<organism evidence="5 6">
    <name type="scientific">Limobrevibacterium gyesilva</name>
    <dbReference type="NCBI Taxonomy" id="2991712"/>
    <lineage>
        <taxon>Bacteria</taxon>
        <taxon>Pseudomonadati</taxon>
        <taxon>Pseudomonadota</taxon>
        <taxon>Alphaproteobacteria</taxon>
        <taxon>Acetobacterales</taxon>
        <taxon>Acetobacteraceae</taxon>
        <taxon>Limobrevibacterium</taxon>
    </lineage>
</organism>